<evidence type="ECO:0000256" key="12">
    <source>
        <dbReference type="SAM" id="Phobius"/>
    </source>
</evidence>
<feature type="transmembrane region" description="Helical" evidence="12">
    <location>
        <begin position="108"/>
        <end position="131"/>
    </location>
</feature>
<evidence type="ECO:0000256" key="11">
    <source>
        <dbReference type="SAM" id="MobiDB-lite"/>
    </source>
</evidence>
<dbReference type="GO" id="GO:0004956">
    <property type="term" value="F:prostaglandin D receptor activity"/>
    <property type="evidence" value="ECO:0007669"/>
    <property type="project" value="EnsemblMetazoa"/>
</dbReference>
<accession>B4HKU9</accession>
<evidence type="ECO:0000256" key="7">
    <source>
        <dbReference type="ARBA" id="ARBA00023136"/>
    </source>
</evidence>
<reference evidence="14 15" key="1">
    <citation type="journal article" date="2007" name="Nature">
        <title>Evolution of genes and genomes on the Drosophila phylogeny.</title>
        <authorList>
            <consortium name="Drosophila 12 Genomes Consortium"/>
            <person name="Clark A.G."/>
            <person name="Eisen M.B."/>
            <person name="Smith D.R."/>
            <person name="Bergman C.M."/>
            <person name="Oliver B."/>
            <person name="Markow T.A."/>
            <person name="Kaufman T.C."/>
            <person name="Kellis M."/>
            <person name="Gelbart W."/>
            <person name="Iyer V.N."/>
            <person name="Pollard D.A."/>
            <person name="Sackton T.B."/>
            <person name="Larracuente A.M."/>
            <person name="Singh N.D."/>
            <person name="Abad J.P."/>
            <person name="Abt D.N."/>
            <person name="Adryan B."/>
            <person name="Aguade M."/>
            <person name="Akashi H."/>
            <person name="Anderson W.W."/>
            <person name="Aquadro C.F."/>
            <person name="Ardell D.H."/>
            <person name="Arguello R."/>
            <person name="Artieri C.G."/>
            <person name="Barbash D.A."/>
            <person name="Barker D."/>
            <person name="Barsanti P."/>
            <person name="Batterham P."/>
            <person name="Batzoglou S."/>
            <person name="Begun D."/>
            <person name="Bhutkar A."/>
            <person name="Blanco E."/>
            <person name="Bosak S.A."/>
            <person name="Bradley R.K."/>
            <person name="Brand A.D."/>
            <person name="Brent M.R."/>
            <person name="Brooks A.N."/>
            <person name="Brown R.H."/>
            <person name="Butlin R.K."/>
            <person name="Caggese C."/>
            <person name="Calvi B.R."/>
            <person name="Bernardo de Carvalho A."/>
            <person name="Caspi A."/>
            <person name="Castrezana S."/>
            <person name="Celniker S.E."/>
            <person name="Chang J.L."/>
            <person name="Chapple C."/>
            <person name="Chatterji S."/>
            <person name="Chinwalla A."/>
            <person name="Civetta A."/>
            <person name="Clifton S.W."/>
            <person name="Comeron J.M."/>
            <person name="Costello J.C."/>
            <person name="Coyne J.A."/>
            <person name="Daub J."/>
            <person name="David R.G."/>
            <person name="Delcher A.L."/>
            <person name="Delehaunty K."/>
            <person name="Do C.B."/>
            <person name="Ebling H."/>
            <person name="Edwards K."/>
            <person name="Eickbush T."/>
            <person name="Evans J.D."/>
            <person name="Filipski A."/>
            <person name="Findeiss S."/>
            <person name="Freyhult E."/>
            <person name="Fulton L."/>
            <person name="Fulton R."/>
            <person name="Garcia A.C."/>
            <person name="Gardiner A."/>
            <person name="Garfield D.A."/>
            <person name="Garvin B.E."/>
            <person name="Gibson G."/>
            <person name="Gilbert D."/>
            <person name="Gnerre S."/>
            <person name="Godfrey J."/>
            <person name="Good R."/>
            <person name="Gotea V."/>
            <person name="Gravely B."/>
            <person name="Greenberg A.J."/>
            <person name="Griffiths-Jones S."/>
            <person name="Gross S."/>
            <person name="Guigo R."/>
            <person name="Gustafson E.A."/>
            <person name="Haerty W."/>
            <person name="Hahn M.W."/>
            <person name="Halligan D.L."/>
            <person name="Halpern A.L."/>
            <person name="Halter G.M."/>
            <person name="Han M.V."/>
            <person name="Heger A."/>
            <person name="Hillier L."/>
            <person name="Hinrichs A.S."/>
            <person name="Holmes I."/>
            <person name="Hoskins R.A."/>
            <person name="Hubisz M.J."/>
            <person name="Hultmark D."/>
            <person name="Huntley M.A."/>
            <person name="Jaffe D.B."/>
            <person name="Jagadeeshan S."/>
            <person name="Jeck W.R."/>
            <person name="Johnson J."/>
            <person name="Jones C.D."/>
            <person name="Jordan W.C."/>
            <person name="Karpen G.H."/>
            <person name="Kataoka E."/>
            <person name="Keightley P.D."/>
            <person name="Kheradpour P."/>
            <person name="Kirkness E.F."/>
            <person name="Koerich L.B."/>
            <person name="Kristiansen K."/>
            <person name="Kudrna D."/>
            <person name="Kulathinal R.J."/>
            <person name="Kumar S."/>
            <person name="Kwok R."/>
            <person name="Lander E."/>
            <person name="Langley C.H."/>
            <person name="Lapoint R."/>
            <person name="Lazzaro B.P."/>
            <person name="Lee S.J."/>
            <person name="Levesque L."/>
            <person name="Li R."/>
            <person name="Lin C.F."/>
            <person name="Lin M.F."/>
            <person name="Lindblad-Toh K."/>
            <person name="Llopart A."/>
            <person name="Long M."/>
            <person name="Low L."/>
            <person name="Lozovsky E."/>
            <person name="Lu J."/>
            <person name="Luo M."/>
            <person name="Machado C.A."/>
            <person name="Makalowski W."/>
            <person name="Marzo M."/>
            <person name="Matsuda M."/>
            <person name="Matzkin L."/>
            <person name="McAllister B."/>
            <person name="McBride C.S."/>
            <person name="McKernan B."/>
            <person name="McKernan K."/>
            <person name="Mendez-Lago M."/>
            <person name="Minx P."/>
            <person name="Mollenhauer M.U."/>
            <person name="Montooth K."/>
            <person name="Mount S.M."/>
            <person name="Mu X."/>
            <person name="Myers E."/>
            <person name="Negre B."/>
            <person name="Newfeld S."/>
            <person name="Nielsen R."/>
            <person name="Noor M.A."/>
            <person name="O'Grady P."/>
            <person name="Pachter L."/>
            <person name="Papaceit M."/>
            <person name="Parisi M.J."/>
            <person name="Parisi M."/>
            <person name="Parts L."/>
            <person name="Pedersen J.S."/>
            <person name="Pesole G."/>
            <person name="Phillippy A.M."/>
            <person name="Ponting C.P."/>
            <person name="Pop M."/>
            <person name="Porcelli D."/>
            <person name="Powell J.R."/>
            <person name="Prohaska S."/>
            <person name="Pruitt K."/>
            <person name="Puig M."/>
            <person name="Quesneville H."/>
            <person name="Ram K.R."/>
            <person name="Rand D."/>
            <person name="Rasmussen M.D."/>
            <person name="Reed L.K."/>
            <person name="Reenan R."/>
            <person name="Reily A."/>
            <person name="Remington K.A."/>
            <person name="Rieger T.T."/>
            <person name="Ritchie M.G."/>
            <person name="Robin C."/>
            <person name="Rogers Y.H."/>
            <person name="Rohde C."/>
            <person name="Rozas J."/>
            <person name="Rubenfield M.J."/>
            <person name="Ruiz A."/>
            <person name="Russo S."/>
            <person name="Salzberg S.L."/>
            <person name="Sanchez-Gracia A."/>
            <person name="Saranga D.J."/>
            <person name="Sato H."/>
            <person name="Schaeffer S.W."/>
            <person name="Schatz M.C."/>
            <person name="Schlenke T."/>
            <person name="Schwartz R."/>
            <person name="Segarra C."/>
            <person name="Singh R.S."/>
            <person name="Sirot L."/>
            <person name="Sirota M."/>
            <person name="Sisneros N.B."/>
            <person name="Smith C.D."/>
            <person name="Smith T.F."/>
            <person name="Spieth J."/>
            <person name="Stage D.E."/>
            <person name="Stark A."/>
            <person name="Stephan W."/>
            <person name="Strausberg R.L."/>
            <person name="Strempel S."/>
            <person name="Sturgill D."/>
            <person name="Sutton G."/>
            <person name="Sutton G.G."/>
            <person name="Tao W."/>
            <person name="Teichmann S."/>
            <person name="Tobari Y.N."/>
            <person name="Tomimura Y."/>
            <person name="Tsolas J.M."/>
            <person name="Valente V.L."/>
            <person name="Venter E."/>
            <person name="Venter J.C."/>
            <person name="Vicario S."/>
            <person name="Vieira F.G."/>
            <person name="Vilella A.J."/>
            <person name="Villasante A."/>
            <person name="Walenz B."/>
            <person name="Wang J."/>
            <person name="Wasserman M."/>
            <person name="Watts T."/>
            <person name="Wilson D."/>
            <person name="Wilson R.K."/>
            <person name="Wing R.A."/>
            <person name="Wolfner M.F."/>
            <person name="Wong A."/>
            <person name="Wong G.K."/>
            <person name="Wu C.I."/>
            <person name="Wu G."/>
            <person name="Yamamoto D."/>
            <person name="Yang H.P."/>
            <person name="Yang S.P."/>
            <person name="Yorke J.A."/>
            <person name="Yoshida K."/>
            <person name="Zdobnov E."/>
            <person name="Zhang P."/>
            <person name="Zhang Y."/>
            <person name="Zimin A.V."/>
            <person name="Baldwin J."/>
            <person name="Abdouelleil A."/>
            <person name="Abdulkadir J."/>
            <person name="Abebe A."/>
            <person name="Abera B."/>
            <person name="Abreu J."/>
            <person name="Acer S.C."/>
            <person name="Aftuck L."/>
            <person name="Alexander A."/>
            <person name="An P."/>
            <person name="Anderson E."/>
            <person name="Anderson S."/>
            <person name="Arachi H."/>
            <person name="Azer M."/>
            <person name="Bachantsang P."/>
            <person name="Barry A."/>
            <person name="Bayul T."/>
            <person name="Berlin A."/>
            <person name="Bessette D."/>
            <person name="Bloom T."/>
            <person name="Blye J."/>
            <person name="Boguslavskiy L."/>
            <person name="Bonnet C."/>
            <person name="Boukhgalter B."/>
            <person name="Bourzgui I."/>
            <person name="Brown A."/>
            <person name="Cahill P."/>
            <person name="Channer S."/>
            <person name="Cheshatsang Y."/>
            <person name="Chuda L."/>
            <person name="Citroen M."/>
            <person name="Collymore A."/>
            <person name="Cooke P."/>
            <person name="Costello M."/>
            <person name="D'Aco K."/>
            <person name="Daza R."/>
            <person name="De Haan G."/>
            <person name="DeGray S."/>
            <person name="DeMaso C."/>
            <person name="Dhargay N."/>
            <person name="Dooley K."/>
            <person name="Dooley E."/>
            <person name="Doricent M."/>
            <person name="Dorje P."/>
            <person name="Dorjee K."/>
            <person name="Dupes A."/>
            <person name="Elong R."/>
            <person name="Falk J."/>
            <person name="Farina A."/>
            <person name="Faro S."/>
            <person name="Ferguson D."/>
            <person name="Fisher S."/>
            <person name="Foley C.D."/>
            <person name="Franke A."/>
            <person name="Friedrich D."/>
            <person name="Gadbois L."/>
            <person name="Gearin G."/>
            <person name="Gearin C.R."/>
            <person name="Giannoukos G."/>
            <person name="Goode T."/>
            <person name="Graham J."/>
            <person name="Grandbois E."/>
            <person name="Grewal S."/>
            <person name="Gyaltsen K."/>
            <person name="Hafez N."/>
            <person name="Hagos B."/>
            <person name="Hall J."/>
            <person name="Henson C."/>
            <person name="Hollinger A."/>
            <person name="Honan T."/>
            <person name="Huard M.D."/>
            <person name="Hughes L."/>
            <person name="Hurhula B."/>
            <person name="Husby M.E."/>
            <person name="Kamat A."/>
            <person name="Kanga B."/>
            <person name="Kashin S."/>
            <person name="Khazanovich D."/>
            <person name="Kisner P."/>
            <person name="Lance K."/>
            <person name="Lara M."/>
            <person name="Lee W."/>
            <person name="Lennon N."/>
            <person name="Letendre F."/>
            <person name="LeVine R."/>
            <person name="Lipovsky A."/>
            <person name="Liu X."/>
            <person name="Liu J."/>
            <person name="Liu S."/>
            <person name="Lokyitsang T."/>
            <person name="Lokyitsang Y."/>
            <person name="Lubonja R."/>
            <person name="Lui A."/>
            <person name="MacDonald P."/>
            <person name="Magnisalis V."/>
            <person name="Maru K."/>
            <person name="Matthews C."/>
            <person name="McCusker W."/>
            <person name="McDonough S."/>
            <person name="Mehta T."/>
            <person name="Meldrim J."/>
            <person name="Meneus L."/>
            <person name="Mihai O."/>
            <person name="Mihalev A."/>
            <person name="Mihova T."/>
            <person name="Mittelman R."/>
            <person name="Mlenga V."/>
            <person name="Montmayeur A."/>
            <person name="Mulrain L."/>
            <person name="Navidi A."/>
            <person name="Naylor J."/>
            <person name="Negash T."/>
            <person name="Nguyen T."/>
            <person name="Nguyen N."/>
            <person name="Nicol R."/>
            <person name="Norbu C."/>
            <person name="Norbu N."/>
            <person name="Novod N."/>
            <person name="O'Neill B."/>
            <person name="Osman S."/>
            <person name="Markiewicz E."/>
            <person name="Oyono O.L."/>
            <person name="Patti C."/>
            <person name="Phunkhang P."/>
            <person name="Pierre F."/>
            <person name="Priest M."/>
            <person name="Raghuraman S."/>
            <person name="Rege F."/>
            <person name="Reyes R."/>
            <person name="Rise C."/>
            <person name="Rogov P."/>
            <person name="Ross K."/>
            <person name="Ryan E."/>
            <person name="Settipalli S."/>
            <person name="Shea T."/>
            <person name="Sherpa N."/>
            <person name="Shi L."/>
            <person name="Shih D."/>
            <person name="Sparrow T."/>
            <person name="Spaulding J."/>
            <person name="Stalker J."/>
            <person name="Stange-Thomann N."/>
            <person name="Stavropoulos S."/>
            <person name="Stone C."/>
            <person name="Strader C."/>
            <person name="Tesfaye S."/>
            <person name="Thomson T."/>
            <person name="Thoulutsang Y."/>
            <person name="Thoulutsang D."/>
            <person name="Topham K."/>
            <person name="Topping I."/>
            <person name="Tsamla T."/>
            <person name="Vassiliev H."/>
            <person name="Vo A."/>
            <person name="Wangchuk T."/>
            <person name="Wangdi T."/>
            <person name="Weiand M."/>
            <person name="Wilkinson J."/>
            <person name="Wilson A."/>
            <person name="Yadav S."/>
            <person name="Young G."/>
            <person name="Yu Q."/>
            <person name="Zembek L."/>
            <person name="Zhong D."/>
            <person name="Zimmer A."/>
            <person name="Zwirko Z."/>
            <person name="Jaffe D.B."/>
            <person name="Alvarez P."/>
            <person name="Brockman W."/>
            <person name="Butler J."/>
            <person name="Chin C."/>
            <person name="Gnerre S."/>
            <person name="Grabherr M."/>
            <person name="Kleber M."/>
            <person name="Mauceli E."/>
            <person name="MacCallum I."/>
        </authorList>
    </citation>
    <scope>NUCLEOTIDE SEQUENCE [LARGE SCALE GENOMIC DNA]</scope>
    <source>
        <strain evidence="15">Rob3c / Tucson 14021-0248.25</strain>
    </source>
</reference>
<dbReference type="GO" id="GO:0004957">
    <property type="term" value="F:prostaglandin E receptor activity"/>
    <property type="evidence" value="ECO:0007669"/>
    <property type="project" value="EnsemblMetazoa"/>
</dbReference>
<gene>
    <name evidence="14" type="primary">Dsec\GM25712</name>
    <name evidence="14" type="ORF">Dsec_GM25712</name>
</gene>
<dbReference type="InterPro" id="IPR008365">
    <property type="entry name" value="Prostanoid_rcpt"/>
</dbReference>
<evidence type="ECO:0000256" key="9">
    <source>
        <dbReference type="ARBA" id="ARBA00023180"/>
    </source>
</evidence>
<feature type="domain" description="G-protein coupled receptors family 1 profile" evidence="13">
    <location>
        <begin position="45"/>
        <end position="220"/>
    </location>
</feature>
<dbReference type="GO" id="GO:0007204">
    <property type="term" value="P:positive regulation of cytosolic calcium ion concentration"/>
    <property type="evidence" value="ECO:0007669"/>
    <property type="project" value="TreeGrafter"/>
</dbReference>
<name>B4HKU9_DROSE</name>
<evidence type="ECO:0000256" key="8">
    <source>
        <dbReference type="ARBA" id="ARBA00023170"/>
    </source>
</evidence>
<dbReference type="GO" id="GO:0007189">
    <property type="term" value="P:adenylate cyclase-activating G protein-coupled receptor signaling pathway"/>
    <property type="evidence" value="ECO:0007669"/>
    <property type="project" value="TreeGrafter"/>
</dbReference>
<evidence type="ECO:0000256" key="6">
    <source>
        <dbReference type="ARBA" id="ARBA00023040"/>
    </source>
</evidence>
<dbReference type="PANTHER" id="PTHR11866">
    <property type="entry name" value="G-PROTEIN COUPLED RECEPTOR FAMILY 1 MEMBER"/>
    <property type="match status" value="1"/>
</dbReference>
<keyword evidence="6" id="KW-0297">G-protein coupled receptor</keyword>
<evidence type="ECO:0000256" key="2">
    <source>
        <dbReference type="ARBA" id="ARBA00010663"/>
    </source>
</evidence>
<dbReference type="AlphaFoldDB" id="B4HKU9"/>
<dbReference type="InterPro" id="IPR017452">
    <property type="entry name" value="GPCR_Rhodpsn_7TM"/>
</dbReference>
<dbReference type="Pfam" id="PF00001">
    <property type="entry name" value="7tm_1"/>
    <property type="match status" value="1"/>
</dbReference>
<keyword evidence="5 12" id="KW-1133">Transmembrane helix</keyword>
<keyword evidence="8" id="KW-0675">Receptor</keyword>
<dbReference type="PROSITE" id="PS00237">
    <property type="entry name" value="G_PROTEIN_RECEP_F1_1"/>
    <property type="match status" value="1"/>
</dbReference>
<dbReference type="SUPFAM" id="SSF81321">
    <property type="entry name" value="Family A G protein-coupled receptor-like"/>
    <property type="match status" value="1"/>
</dbReference>
<keyword evidence="10" id="KW-0807">Transducer</keyword>
<dbReference type="GO" id="GO:0007424">
    <property type="term" value="P:open tracheal system development"/>
    <property type="evidence" value="ECO:0007669"/>
    <property type="project" value="EnsemblMetazoa"/>
</dbReference>
<protein>
    <submittedName>
        <fullName evidence="14">GM25712</fullName>
    </submittedName>
</protein>
<evidence type="ECO:0000313" key="15">
    <source>
        <dbReference type="Proteomes" id="UP000001292"/>
    </source>
</evidence>
<evidence type="ECO:0000313" key="14">
    <source>
        <dbReference type="EMBL" id="EDW41904.1"/>
    </source>
</evidence>
<feature type="transmembrane region" description="Helical" evidence="12">
    <location>
        <begin position="152"/>
        <end position="174"/>
    </location>
</feature>
<dbReference type="Gene3D" id="1.20.1070.10">
    <property type="entry name" value="Rhodopsin 7-helix transmembrane proteins"/>
    <property type="match status" value="1"/>
</dbReference>
<sequence>METTTPVHDLLMPHNSTTVAPPKALYANQNRLIIGVIIMVLGVFGNSLALFILARKKLNKNSKYTLMLRCLATNNLVALLGMLTTTLLKMYLSKEVLQSFIRLDCVGLVVWRFFGLSSGCIAAVMAAERWMALARPFIYHKHITYELIRKSINSILMIAVVITFLPFVGFGAYIDESNPDQLKCIRYRDALGVWNKSYAVLFMVFGTLLCIVIVACNLFVAHTFALCDRQESHRPSGTCTTTWFPGTRNSAISIDPESSSGTTLYPDAAEHRKRKQPSQCTAGKAVQAQR</sequence>
<proteinExistence type="inferred from homology"/>
<keyword evidence="4 12" id="KW-0812">Transmembrane</keyword>
<dbReference type="STRING" id="7238.B4HKU9"/>
<feature type="transmembrane region" description="Helical" evidence="12">
    <location>
        <begin position="32"/>
        <end position="54"/>
    </location>
</feature>
<evidence type="ECO:0000256" key="1">
    <source>
        <dbReference type="ARBA" id="ARBA00004651"/>
    </source>
</evidence>
<evidence type="ECO:0000256" key="5">
    <source>
        <dbReference type="ARBA" id="ARBA00022989"/>
    </source>
</evidence>
<feature type="transmembrane region" description="Helical" evidence="12">
    <location>
        <begin position="198"/>
        <end position="220"/>
    </location>
</feature>
<dbReference type="HOGENOM" id="CLU_960672_0_0_1"/>
<feature type="transmembrane region" description="Helical" evidence="12">
    <location>
        <begin position="66"/>
        <end position="88"/>
    </location>
</feature>
<dbReference type="GO" id="GO:0005886">
    <property type="term" value="C:plasma membrane"/>
    <property type="evidence" value="ECO:0007669"/>
    <property type="project" value="UniProtKB-SubCell"/>
</dbReference>
<dbReference type="KEGG" id="dse:6606110"/>
<evidence type="ECO:0000259" key="13">
    <source>
        <dbReference type="PROSITE" id="PS50262"/>
    </source>
</evidence>
<organism evidence="15">
    <name type="scientific">Drosophila sechellia</name>
    <name type="common">Fruit fly</name>
    <dbReference type="NCBI Taxonomy" id="7238"/>
    <lineage>
        <taxon>Eukaryota</taxon>
        <taxon>Metazoa</taxon>
        <taxon>Ecdysozoa</taxon>
        <taxon>Arthropoda</taxon>
        <taxon>Hexapoda</taxon>
        <taxon>Insecta</taxon>
        <taxon>Pterygota</taxon>
        <taxon>Neoptera</taxon>
        <taxon>Endopterygota</taxon>
        <taxon>Diptera</taxon>
        <taxon>Brachycera</taxon>
        <taxon>Muscomorpha</taxon>
        <taxon>Ephydroidea</taxon>
        <taxon>Drosophilidae</taxon>
        <taxon>Drosophila</taxon>
        <taxon>Sophophora</taxon>
    </lineage>
</organism>
<comment type="subcellular location">
    <subcellularLocation>
        <location evidence="1">Cell membrane</location>
        <topology evidence="1">Multi-pass membrane protein</topology>
    </subcellularLocation>
</comment>
<keyword evidence="15" id="KW-1185">Reference proteome</keyword>
<keyword evidence="7 12" id="KW-0472">Membrane</keyword>
<dbReference type="EMBL" id="CH480815">
    <property type="protein sequence ID" value="EDW41904.1"/>
    <property type="molecule type" value="Genomic_DNA"/>
</dbReference>
<keyword evidence="3" id="KW-1003">Cell membrane</keyword>
<comment type="similarity">
    <text evidence="2">Belongs to the G-protein coupled receptor 1 family.</text>
</comment>
<dbReference type="PhylomeDB" id="B4HKU9"/>
<dbReference type="PROSITE" id="PS50262">
    <property type="entry name" value="G_PROTEIN_RECEP_F1_2"/>
    <property type="match status" value="1"/>
</dbReference>
<dbReference type="PANTHER" id="PTHR11866:SF16">
    <property type="entry name" value="PROSTAGLANDIN E2 RECEPTOR EP4 SUBTYPE-LIKE PROTEIN"/>
    <property type="match status" value="1"/>
</dbReference>
<evidence type="ECO:0000256" key="4">
    <source>
        <dbReference type="ARBA" id="ARBA00022692"/>
    </source>
</evidence>
<dbReference type="InterPro" id="IPR000276">
    <property type="entry name" value="GPCR_Rhodpsn"/>
</dbReference>
<dbReference type="Proteomes" id="UP000001292">
    <property type="component" value="Unassembled WGS sequence"/>
</dbReference>
<keyword evidence="9" id="KW-0325">Glycoprotein</keyword>
<evidence type="ECO:0000256" key="10">
    <source>
        <dbReference type="ARBA" id="ARBA00023224"/>
    </source>
</evidence>
<evidence type="ECO:0000256" key="3">
    <source>
        <dbReference type="ARBA" id="ARBA00022475"/>
    </source>
</evidence>
<feature type="region of interest" description="Disordered" evidence="11">
    <location>
        <begin position="255"/>
        <end position="290"/>
    </location>
</feature>